<gene>
    <name evidence="8" type="ORF">Rsub_08639</name>
</gene>
<protein>
    <recommendedName>
        <fullName evidence="10">Intraflagellar transport protein 46 homolog</fullName>
    </recommendedName>
</protein>
<dbReference type="OrthoDB" id="2119217at2759"/>
<feature type="compositionally biased region" description="Acidic residues" evidence="7">
    <location>
        <begin position="1"/>
        <end position="13"/>
    </location>
</feature>
<proteinExistence type="inferred from homology"/>
<dbReference type="GO" id="GO:0060271">
    <property type="term" value="P:cilium assembly"/>
    <property type="evidence" value="ECO:0007669"/>
    <property type="project" value="TreeGrafter"/>
</dbReference>
<dbReference type="AlphaFoldDB" id="A0A2V0PEQ2"/>
<dbReference type="PANTHER" id="PTHR13376">
    <property type="entry name" value="INTRAFLAGELLAR TRANSPORT PROTEIN 46 HOMOLOG"/>
    <property type="match status" value="1"/>
</dbReference>
<reference evidence="8 9" key="1">
    <citation type="journal article" date="2018" name="Sci. Rep.">
        <title>Raphidocelis subcapitata (=Pseudokirchneriella subcapitata) provides an insight into genome evolution and environmental adaptations in the Sphaeropleales.</title>
        <authorList>
            <person name="Suzuki S."/>
            <person name="Yamaguchi H."/>
            <person name="Nakajima N."/>
            <person name="Kawachi M."/>
        </authorList>
    </citation>
    <scope>NUCLEOTIDE SEQUENCE [LARGE SCALE GENOMIC DNA]</scope>
    <source>
        <strain evidence="8 9">NIES-35</strain>
    </source>
</reference>
<evidence type="ECO:0000256" key="3">
    <source>
        <dbReference type="ARBA" id="ARBA00022490"/>
    </source>
</evidence>
<evidence type="ECO:0000256" key="7">
    <source>
        <dbReference type="SAM" id="MobiDB-lite"/>
    </source>
</evidence>
<keyword evidence="5" id="KW-0206">Cytoskeleton</keyword>
<feature type="compositionally biased region" description="Gly residues" evidence="7">
    <location>
        <begin position="50"/>
        <end position="59"/>
    </location>
</feature>
<evidence type="ECO:0000256" key="6">
    <source>
        <dbReference type="ARBA" id="ARBA00023273"/>
    </source>
</evidence>
<feature type="compositionally biased region" description="Gly residues" evidence="7">
    <location>
        <begin position="69"/>
        <end position="88"/>
    </location>
</feature>
<dbReference type="GO" id="GO:0030992">
    <property type="term" value="C:intraciliary transport particle B"/>
    <property type="evidence" value="ECO:0007669"/>
    <property type="project" value="TreeGrafter"/>
</dbReference>
<comment type="similarity">
    <text evidence="2">Belongs to the IFT46 family.</text>
</comment>
<dbReference type="GO" id="GO:0042073">
    <property type="term" value="P:intraciliary transport"/>
    <property type="evidence" value="ECO:0007669"/>
    <property type="project" value="InterPro"/>
</dbReference>
<dbReference type="InParanoid" id="A0A2V0PEQ2"/>
<feature type="compositionally biased region" description="Low complexity" evidence="7">
    <location>
        <begin position="36"/>
        <end position="49"/>
    </location>
</feature>
<dbReference type="STRING" id="307507.A0A2V0PEQ2"/>
<dbReference type="EMBL" id="BDRX01000068">
    <property type="protein sequence ID" value="GBF95657.1"/>
    <property type="molecule type" value="Genomic_DNA"/>
</dbReference>
<evidence type="ECO:0000313" key="8">
    <source>
        <dbReference type="EMBL" id="GBF95657.1"/>
    </source>
</evidence>
<dbReference type="GO" id="GO:0005815">
    <property type="term" value="C:microtubule organizing center"/>
    <property type="evidence" value="ECO:0007669"/>
    <property type="project" value="TreeGrafter"/>
</dbReference>
<feature type="region of interest" description="Disordered" evidence="7">
    <location>
        <begin position="1"/>
        <end position="88"/>
    </location>
</feature>
<accession>A0A2V0PEQ2</accession>
<keyword evidence="3" id="KW-0963">Cytoplasm</keyword>
<dbReference type="Proteomes" id="UP000247498">
    <property type="component" value="Unassembled WGS sequence"/>
</dbReference>
<dbReference type="InterPro" id="IPR022088">
    <property type="entry name" value="Intraflagellar_transp_cmplxB"/>
</dbReference>
<dbReference type="Pfam" id="PF12317">
    <property type="entry name" value="IFT46_B_C"/>
    <property type="match status" value="1"/>
</dbReference>
<keyword evidence="9" id="KW-1185">Reference proteome</keyword>
<evidence type="ECO:0000256" key="1">
    <source>
        <dbReference type="ARBA" id="ARBA00004120"/>
    </source>
</evidence>
<keyword evidence="6" id="KW-0966">Cell projection</keyword>
<evidence type="ECO:0008006" key="10">
    <source>
        <dbReference type="Google" id="ProtNLM"/>
    </source>
</evidence>
<evidence type="ECO:0000256" key="5">
    <source>
        <dbReference type="ARBA" id="ARBA00023212"/>
    </source>
</evidence>
<comment type="caution">
    <text evidence="8">The sequence shown here is derived from an EMBL/GenBank/DDBJ whole genome shotgun (WGS) entry which is preliminary data.</text>
</comment>
<name>A0A2V0PEQ2_9CHLO</name>
<evidence type="ECO:0000256" key="2">
    <source>
        <dbReference type="ARBA" id="ARBA00007700"/>
    </source>
</evidence>
<sequence length="366" mass="36361">MEFDYPGDLEEDATSTSRSTSPGGPPEDGGAFEPSGAAQLEAYEAAGARRAGGGFGGSSGAAAAAAGAPLGGGAAASGSPGGAAGAAGGDAQLYDPAEFEHLNVTEDVRDLFKHIGRYRPSSEPPPPPLKPFIPEYIPALGEPDAFIKVPRPDGVPDWLGLKVLDEPAAVQSDAAVLALQLRQLGGAPAAAAPLVVGTVDAGADASRRAKAIDAWMASVADIHRKRPAASVAYGTPLPSVDALMQELPPDVEAVLREARLPGGDVDLELVPFARLVCALLDAPVHDAGGGAASRALLESLHLLFALLLAFRENPFFRQALGDGAAAAGGAREAGGGPAGGGGGGVGGQAADGAVGVAAAALAQWTR</sequence>
<comment type="subcellular location">
    <subcellularLocation>
        <location evidence="1">Cytoplasm</location>
        <location evidence="1">Cytoskeleton</location>
        <location evidence="1">Cilium basal body</location>
    </subcellularLocation>
</comment>
<evidence type="ECO:0000313" key="9">
    <source>
        <dbReference type="Proteomes" id="UP000247498"/>
    </source>
</evidence>
<dbReference type="GO" id="GO:0031514">
    <property type="term" value="C:motile cilium"/>
    <property type="evidence" value="ECO:0007669"/>
    <property type="project" value="TreeGrafter"/>
</dbReference>
<evidence type="ECO:0000256" key="4">
    <source>
        <dbReference type="ARBA" id="ARBA00023069"/>
    </source>
</evidence>
<organism evidence="8 9">
    <name type="scientific">Raphidocelis subcapitata</name>
    <dbReference type="NCBI Taxonomy" id="307507"/>
    <lineage>
        <taxon>Eukaryota</taxon>
        <taxon>Viridiplantae</taxon>
        <taxon>Chlorophyta</taxon>
        <taxon>core chlorophytes</taxon>
        <taxon>Chlorophyceae</taxon>
        <taxon>CS clade</taxon>
        <taxon>Sphaeropleales</taxon>
        <taxon>Selenastraceae</taxon>
        <taxon>Raphidocelis</taxon>
    </lineage>
</organism>
<dbReference type="PANTHER" id="PTHR13376:SF0">
    <property type="entry name" value="INTRAFLAGELLAR TRANSPORT PROTEIN 46 HOMOLOG"/>
    <property type="match status" value="1"/>
</dbReference>
<keyword evidence="4" id="KW-0969">Cilium</keyword>